<reference evidence="2" key="2">
    <citation type="submission" date="2021-03" db="UniProtKB">
        <authorList>
            <consortium name="EnsemblPlants"/>
        </authorList>
    </citation>
    <scope>IDENTIFICATION</scope>
</reference>
<feature type="compositionally biased region" description="Basic and acidic residues" evidence="1">
    <location>
        <begin position="41"/>
        <end position="57"/>
    </location>
</feature>
<dbReference type="EnsemblPlants" id="evm.model.04.1095">
    <property type="protein sequence ID" value="cds.evm.model.04.1095"/>
    <property type="gene ID" value="evm.TU.04.1095"/>
</dbReference>
<proteinExistence type="predicted"/>
<dbReference type="Proteomes" id="UP000596661">
    <property type="component" value="Chromosome 4"/>
</dbReference>
<accession>A0A803PBN9</accession>
<organism evidence="2 3">
    <name type="scientific">Cannabis sativa</name>
    <name type="common">Hemp</name>
    <name type="synonym">Marijuana</name>
    <dbReference type="NCBI Taxonomy" id="3483"/>
    <lineage>
        <taxon>Eukaryota</taxon>
        <taxon>Viridiplantae</taxon>
        <taxon>Streptophyta</taxon>
        <taxon>Embryophyta</taxon>
        <taxon>Tracheophyta</taxon>
        <taxon>Spermatophyta</taxon>
        <taxon>Magnoliopsida</taxon>
        <taxon>eudicotyledons</taxon>
        <taxon>Gunneridae</taxon>
        <taxon>Pentapetalae</taxon>
        <taxon>rosids</taxon>
        <taxon>fabids</taxon>
        <taxon>Rosales</taxon>
        <taxon>Cannabaceae</taxon>
        <taxon>Cannabis</taxon>
    </lineage>
</organism>
<dbReference type="Gramene" id="evm.model.04.1095">
    <property type="protein sequence ID" value="cds.evm.model.04.1095"/>
    <property type="gene ID" value="evm.TU.04.1095"/>
</dbReference>
<evidence type="ECO:0000256" key="1">
    <source>
        <dbReference type="SAM" id="MobiDB-lite"/>
    </source>
</evidence>
<protein>
    <submittedName>
        <fullName evidence="2">Uncharacterized protein</fullName>
    </submittedName>
</protein>
<reference evidence="2" key="1">
    <citation type="submission" date="2018-11" db="EMBL/GenBank/DDBJ databases">
        <authorList>
            <person name="Grassa J C."/>
        </authorList>
    </citation>
    <scope>NUCLEOTIDE SEQUENCE [LARGE SCALE GENOMIC DNA]</scope>
</reference>
<keyword evidence="3" id="KW-1185">Reference proteome</keyword>
<name>A0A803PBN9_CANSA</name>
<sequence>MFGIKVVHAYKALTKLLSRSKENKNLATCLEPRPWPSRAPKLREGRPGFHDPAKDRPGTPSLGMGRPNDKVHPYGRPTPMRRLHDWPSLEQDPYG</sequence>
<evidence type="ECO:0000313" key="3">
    <source>
        <dbReference type="Proteomes" id="UP000596661"/>
    </source>
</evidence>
<feature type="region of interest" description="Disordered" evidence="1">
    <location>
        <begin position="30"/>
        <end position="95"/>
    </location>
</feature>
<evidence type="ECO:0000313" key="2">
    <source>
        <dbReference type="EnsemblPlants" id="cds.evm.model.04.1095"/>
    </source>
</evidence>
<dbReference type="AlphaFoldDB" id="A0A803PBN9"/>
<dbReference type="EMBL" id="UZAU01000372">
    <property type="status" value="NOT_ANNOTATED_CDS"/>
    <property type="molecule type" value="Genomic_DNA"/>
</dbReference>